<dbReference type="AlphaFoldDB" id="A0A5B0KKI7"/>
<sequence>MGFIPCSELARIRDGRKVAVSGLVLVRQRPGSANGVLFVTLEDESGIANVIVWKQIFERFRRIVLGTAMLGVRGQVQVEGEVIHVIADELIDHGDLLRSVGGRKKAVKMRTCWAEKTGMVATERSVPQAKEMFDPHLRPGSVIRPQTRDFR</sequence>
<dbReference type="InterPro" id="IPR012340">
    <property type="entry name" value="NA-bd_OB-fold"/>
</dbReference>
<accession>A0A5B0KKI7</accession>
<dbReference type="GO" id="GO:0003676">
    <property type="term" value="F:nucleic acid binding"/>
    <property type="evidence" value="ECO:0007669"/>
    <property type="project" value="InterPro"/>
</dbReference>
<evidence type="ECO:0000313" key="3">
    <source>
        <dbReference type="Proteomes" id="UP000325333"/>
    </source>
</evidence>
<reference evidence="2 3" key="1">
    <citation type="submission" date="2019-07" db="EMBL/GenBank/DDBJ databases">
        <title>Genome sequencing of the stress-tolerant strain Azospirillum brasilense Az19.</title>
        <authorList>
            <person name="Maroniche G.A."/>
            <person name="Garcia J.E."/>
            <person name="Pagnussat L."/>
            <person name="Amenta M."/>
            <person name="Creus C.M."/>
        </authorList>
    </citation>
    <scope>NUCLEOTIDE SEQUENCE [LARGE SCALE GENOMIC DNA]</scope>
    <source>
        <strain evidence="2 3">Az19</strain>
    </source>
</reference>
<dbReference type="Pfam" id="PF01336">
    <property type="entry name" value="tRNA_anti-codon"/>
    <property type="match status" value="1"/>
</dbReference>
<dbReference type="Gene3D" id="2.40.50.140">
    <property type="entry name" value="Nucleic acid-binding proteins"/>
    <property type="match status" value="1"/>
</dbReference>
<proteinExistence type="predicted"/>
<dbReference type="CDD" id="cd04485">
    <property type="entry name" value="DnaE_OBF"/>
    <property type="match status" value="1"/>
</dbReference>
<gene>
    <name evidence="2" type="ORF">FH063_003081</name>
</gene>
<protein>
    <recommendedName>
        <fullName evidence="1">OB domain-containing protein</fullName>
    </recommendedName>
</protein>
<name>A0A5B0KKI7_9PROT</name>
<dbReference type="InterPro" id="IPR004365">
    <property type="entry name" value="NA-bd_OB_tRNA"/>
</dbReference>
<evidence type="ECO:0000313" key="2">
    <source>
        <dbReference type="EMBL" id="KAA1053162.1"/>
    </source>
</evidence>
<dbReference type="Proteomes" id="UP000325333">
    <property type="component" value="Unassembled WGS sequence"/>
</dbReference>
<comment type="caution">
    <text evidence="2">The sequence shown here is derived from an EMBL/GenBank/DDBJ whole genome shotgun (WGS) entry which is preliminary data.</text>
</comment>
<evidence type="ECO:0000259" key="1">
    <source>
        <dbReference type="Pfam" id="PF01336"/>
    </source>
</evidence>
<feature type="domain" description="OB" evidence="1">
    <location>
        <begin position="18"/>
        <end position="90"/>
    </location>
</feature>
<dbReference type="EMBL" id="VEWN01000017">
    <property type="protein sequence ID" value="KAA1053162.1"/>
    <property type="molecule type" value="Genomic_DNA"/>
</dbReference>
<organism evidence="2 3">
    <name type="scientific">Azospirillum argentinense</name>
    <dbReference type="NCBI Taxonomy" id="2970906"/>
    <lineage>
        <taxon>Bacteria</taxon>
        <taxon>Pseudomonadati</taxon>
        <taxon>Pseudomonadota</taxon>
        <taxon>Alphaproteobacteria</taxon>
        <taxon>Rhodospirillales</taxon>
        <taxon>Azospirillaceae</taxon>
        <taxon>Azospirillum</taxon>
    </lineage>
</organism>